<organism evidence="1">
    <name type="scientific">marine sediment metagenome</name>
    <dbReference type="NCBI Taxonomy" id="412755"/>
    <lineage>
        <taxon>unclassified sequences</taxon>
        <taxon>metagenomes</taxon>
        <taxon>ecological metagenomes</taxon>
    </lineage>
</organism>
<evidence type="ECO:0000313" key="1">
    <source>
        <dbReference type="EMBL" id="GAH60429.1"/>
    </source>
</evidence>
<reference evidence="1" key="1">
    <citation type="journal article" date="2014" name="Front. Microbiol.">
        <title>High frequency of phylogenetically diverse reductive dehalogenase-homologous genes in deep subseafloor sedimentary metagenomes.</title>
        <authorList>
            <person name="Kawai M."/>
            <person name="Futagami T."/>
            <person name="Toyoda A."/>
            <person name="Takaki Y."/>
            <person name="Nishi S."/>
            <person name="Hori S."/>
            <person name="Arai W."/>
            <person name="Tsubouchi T."/>
            <person name="Morono Y."/>
            <person name="Uchiyama I."/>
            <person name="Ito T."/>
            <person name="Fujiyama A."/>
            <person name="Inagaki F."/>
            <person name="Takami H."/>
        </authorList>
    </citation>
    <scope>NUCLEOTIDE SEQUENCE</scope>
    <source>
        <strain evidence="1">Expedition CK06-06</strain>
    </source>
</reference>
<proteinExistence type="predicted"/>
<dbReference type="EMBL" id="BARU01017473">
    <property type="protein sequence ID" value="GAH60429.1"/>
    <property type="molecule type" value="Genomic_DNA"/>
</dbReference>
<feature type="non-terminal residue" evidence="1">
    <location>
        <position position="192"/>
    </location>
</feature>
<sequence length="192" mass="20438">MEKVSLLKLAVISLVLTLGGAVLAQVGAFEYPFYLLDANDPDGDGWTGIDAYGRYPVPVIPEQWLVGPPPSEGSAVTLPTDHSVELDFCSELVDGPGYDIVLREIGQRGEQARVFITDGAGQEYFLGIATASGAGGQFPTEIGFDISGISLPFVPCAVRVIGMDGGGDMPGFDLNSVWARTYFSYCQKGEFC</sequence>
<name>X1I2X6_9ZZZZ</name>
<protein>
    <submittedName>
        <fullName evidence="1">Uncharacterized protein</fullName>
    </submittedName>
</protein>
<dbReference type="AlphaFoldDB" id="X1I2X6"/>
<comment type="caution">
    <text evidence="1">The sequence shown here is derived from an EMBL/GenBank/DDBJ whole genome shotgun (WGS) entry which is preliminary data.</text>
</comment>
<gene>
    <name evidence="1" type="ORF">S03H2_28979</name>
</gene>
<accession>X1I2X6</accession>